<dbReference type="PANTHER" id="PTHR37981:SF1">
    <property type="entry name" value="SGNH HYDROLASE-TYPE ESTERASE DOMAIN-CONTAINING PROTEIN"/>
    <property type="match status" value="1"/>
</dbReference>
<organism evidence="5 6">
    <name type="scientific">Streptomyces albus (strain ATCC 21838 / DSM 41398 / FERM P-419 / JCM 4703 / NBRC 107858)</name>
    <dbReference type="NCBI Taxonomy" id="1081613"/>
    <lineage>
        <taxon>Bacteria</taxon>
        <taxon>Bacillati</taxon>
        <taxon>Actinomycetota</taxon>
        <taxon>Actinomycetes</taxon>
        <taxon>Kitasatosporales</taxon>
        <taxon>Streptomycetaceae</taxon>
        <taxon>Streptomyces</taxon>
    </lineage>
</organism>
<dbReference type="InterPro" id="IPR013830">
    <property type="entry name" value="SGNH_hydro"/>
</dbReference>
<dbReference type="Pfam" id="PF13472">
    <property type="entry name" value="Lipase_GDSL_2"/>
    <property type="match status" value="1"/>
</dbReference>
<dbReference type="Proteomes" id="UP000031523">
    <property type="component" value="Chromosome"/>
</dbReference>
<proteinExistence type="predicted"/>
<keyword evidence="3" id="KW-0732">Signal</keyword>
<feature type="signal peptide" evidence="3">
    <location>
        <begin position="1"/>
        <end position="33"/>
    </location>
</feature>
<evidence type="ECO:0000259" key="4">
    <source>
        <dbReference type="Pfam" id="PF13472"/>
    </source>
</evidence>
<dbReference type="KEGG" id="sals:SLNWT_2010"/>
<evidence type="ECO:0000256" key="1">
    <source>
        <dbReference type="PIRSR" id="PIRSR637460-1"/>
    </source>
</evidence>
<accession>A0A0B5EUN3</accession>
<keyword evidence="2" id="KW-1015">Disulfide bond</keyword>
<evidence type="ECO:0000256" key="2">
    <source>
        <dbReference type="PIRSR" id="PIRSR637460-2"/>
    </source>
</evidence>
<feature type="chain" id="PRO_5002102417" evidence="3">
    <location>
        <begin position="34"/>
        <end position="288"/>
    </location>
</feature>
<dbReference type="GO" id="GO:0004806">
    <property type="term" value="F:triacylglycerol lipase activity"/>
    <property type="evidence" value="ECO:0007669"/>
    <property type="project" value="TreeGrafter"/>
</dbReference>
<sequence length="288" mass="29305">MPSRTPARTARRLAVAAGCAALISAALVTPGRAAEPLDYVALGDSFAAAPLVPAPDLAHPLCLASRSGYPDVAAERLGAELDDVSCSGAKVGDLAGRQFGVVAPQYEALGADTDLVSLTVGGNDTNLVAAALGCVNLAPEPLGSSCADRYTKGGGDQLGEAVAAWAPQLGKALDEIHRRAPRARVFVVGYGDYIRQGGCWPTQPIWARDGDYLQRSVDKLSAALREQAAGHGASFVDAYAATRGHDACAAPGDRHLEGLVPTAPAAPLHPNGAGSKAVGEALARAVEG</sequence>
<dbReference type="AlphaFoldDB" id="A0A0B5EUN3"/>
<feature type="disulfide bond" evidence="2">
    <location>
        <begin position="62"/>
        <end position="86"/>
    </location>
</feature>
<feature type="disulfide bond" evidence="2">
    <location>
        <begin position="199"/>
        <end position="248"/>
    </location>
</feature>
<dbReference type="CDD" id="cd01823">
    <property type="entry name" value="SEST_like"/>
    <property type="match status" value="1"/>
</dbReference>
<evidence type="ECO:0000256" key="3">
    <source>
        <dbReference type="SAM" id="SignalP"/>
    </source>
</evidence>
<dbReference type="EMBL" id="CP010519">
    <property type="protein sequence ID" value="AJE82386.1"/>
    <property type="molecule type" value="Genomic_DNA"/>
</dbReference>
<feature type="active site" evidence="1">
    <location>
        <position position="269"/>
    </location>
</feature>
<dbReference type="SUPFAM" id="SSF52266">
    <property type="entry name" value="SGNH hydrolase"/>
    <property type="match status" value="1"/>
</dbReference>
<dbReference type="GO" id="GO:0019433">
    <property type="term" value="P:triglyceride catabolic process"/>
    <property type="evidence" value="ECO:0007669"/>
    <property type="project" value="TreeGrafter"/>
</dbReference>
<feature type="domain" description="SGNH hydrolase-type esterase" evidence="4">
    <location>
        <begin position="41"/>
        <end position="276"/>
    </location>
</feature>
<protein>
    <submittedName>
        <fullName evidence="5">Secreted hydrolase</fullName>
    </submittedName>
</protein>
<dbReference type="InterPro" id="IPR037460">
    <property type="entry name" value="SEST-like"/>
</dbReference>
<reference evidence="5 6" key="1">
    <citation type="submission" date="2015-01" db="EMBL/GenBank/DDBJ databases">
        <title>Enhanced salinomycin production by adjusting the supply of polyketide extender units in Streptomyce albus DSM 41398.</title>
        <authorList>
            <person name="Lu C."/>
        </authorList>
    </citation>
    <scope>NUCLEOTIDE SEQUENCE [LARGE SCALE GENOMIC DNA]</scope>
    <source>
        <strain evidence="6">ATCC 21838 / DSM 41398 / FERM P-419 / JCM 4703 / NBRC 107858</strain>
    </source>
</reference>
<feature type="disulfide bond" evidence="2">
    <location>
        <begin position="134"/>
        <end position="146"/>
    </location>
</feature>
<keyword evidence="6" id="KW-1185">Reference proteome</keyword>
<feature type="active site" description="Nucleophile" evidence="1">
    <location>
        <position position="45"/>
    </location>
</feature>
<gene>
    <name evidence="5" type="ORF">SLNWT_2010</name>
</gene>
<dbReference type="InterPro" id="IPR036514">
    <property type="entry name" value="SGNH_hydro_sf"/>
</dbReference>
<dbReference type="PANTHER" id="PTHR37981">
    <property type="entry name" value="LIPASE 2"/>
    <property type="match status" value="1"/>
</dbReference>
<name>A0A0B5EUN3_STRA4</name>
<evidence type="ECO:0000313" key="6">
    <source>
        <dbReference type="Proteomes" id="UP000031523"/>
    </source>
</evidence>
<dbReference type="Gene3D" id="3.40.50.1110">
    <property type="entry name" value="SGNH hydrolase"/>
    <property type="match status" value="1"/>
</dbReference>
<evidence type="ECO:0000313" key="5">
    <source>
        <dbReference type="EMBL" id="AJE82386.1"/>
    </source>
</evidence>
<keyword evidence="5" id="KW-0378">Hydrolase</keyword>